<feature type="chain" id="PRO_5032710691" description="Beta-lactamase" evidence="7">
    <location>
        <begin position="32"/>
        <end position="300"/>
    </location>
</feature>
<dbReference type="SUPFAM" id="SSF56601">
    <property type="entry name" value="beta-lactamase/transpeptidase-like"/>
    <property type="match status" value="1"/>
</dbReference>
<dbReference type="GO" id="GO:0008800">
    <property type="term" value="F:beta-lactamase activity"/>
    <property type="evidence" value="ECO:0007669"/>
    <property type="project" value="UniProtKB-UniRule"/>
</dbReference>
<dbReference type="PROSITE" id="PS51318">
    <property type="entry name" value="TAT"/>
    <property type="match status" value="1"/>
</dbReference>
<evidence type="ECO:0000256" key="3">
    <source>
        <dbReference type="ARBA" id="ARBA00012865"/>
    </source>
</evidence>
<evidence type="ECO:0000256" key="1">
    <source>
        <dbReference type="ARBA" id="ARBA00001526"/>
    </source>
</evidence>
<evidence type="ECO:0000313" key="10">
    <source>
        <dbReference type="Proteomes" id="UP000470384"/>
    </source>
</evidence>
<comment type="catalytic activity">
    <reaction evidence="1 6">
        <text>a beta-lactam + H2O = a substituted beta-amino acid</text>
        <dbReference type="Rhea" id="RHEA:20401"/>
        <dbReference type="ChEBI" id="CHEBI:15377"/>
        <dbReference type="ChEBI" id="CHEBI:35627"/>
        <dbReference type="ChEBI" id="CHEBI:140347"/>
        <dbReference type="EC" id="3.5.2.6"/>
    </reaction>
</comment>
<comment type="similarity">
    <text evidence="2 6">Belongs to the class-A beta-lactamase family.</text>
</comment>
<protein>
    <recommendedName>
        <fullName evidence="3 6">Beta-lactamase</fullName>
        <ecNumber evidence="3 6">3.5.2.6</ecNumber>
    </recommendedName>
</protein>
<dbReference type="Gene3D" id="3.40.710.10">
    <property type="entry name" value="DD-peptidase/beta-lactamase superfamily"/>
    <property type="match status" value="1"/>
</dbReference>
<comment type="caution">
    <text evidence="9">The sequence shown here is derived from an EMBL/GenBank/DDBJ whole genome shotgun (WGS) entry which is preliminary data.</text>
</comment>
<gene>
    <name evidence="9" type="primary">bla</name>
    <name evidence="9" type="ORF">GTQ45_07070</name>
</gene>
<dbReference type="EMBL" id="WXYQ01000005">
    <property type="protein sequence ID" value="NBG95491.1"/>
    <property type="molecule type" value="Genomic_DNA"/>
</dbReference>
<keyword evidence="10" id="KW-1185">Reference proteome</keyword>
<dbReference type="PRINTS" id="PR00118">
    <property type="entry name" value="BLACTAMASEA"/>
</dbReference>
<evidence type="ECO:0000256" key="6">
    <source>
        <dbReference type="RuleBase" id="RU361140"/>
    </source>
</evidence>
<dbReference type="InterPro" id="IPR023650">
    <property type="entry name" value="Beta-lactam_class-A_AS"/>
</dbReference>
<dbReference type="AlphaFoldDB" id="A0A845QBT0"/>
<keyword evidence="4 6" id="KW-0378">Hydrolase</keyword>
<feature type="signal peptide" evidence="7">
    <location>
        <begin position="1"/>
        <end position="31"/>
    </location>
</feature>
<reference evidence="9 10" key="1">
    <citation type="journal article" date="2016" name="Int. J. Syst. Evol. Microbiol.">
        <title>Pyruvatibacter mobilis gen. nov., sp. nov., a marine bacterium from the culture broth of Picochlorum sp. 122.</title>
        <authorList>
            <person name="Wang G."/>
            <person name="Tang M."/>
            <person name="Wu H."/>
            <person name="Dai S."/>
            <person name="Li T."/>
            <person name="Chen C."/>
            <person name="He H."/>
            <person name="Fan J."/>
            <person name="Xiang W."/>
            <person name="Li X."/>
        </authorList>
    </citation>
    <scope>NUCLEOTIDE SEQUENCE [LARGE SCALE GENOMIC DNA]</scope>
    <source>
        <strain evidence="9 10">GYP-11</strain>
    </source>
</reference>
<evidence type="ECO:0000259" key="8">
    <source>
        <dbReference type="Pfam" id="PF13354"/>
    </source>
</evidence>
<evidence type="ECO:0000313" key="9">
    <source>
        <dbReference type="EMBL" id="NBG95491.1"/>
    </source>
</evidence>
<accession>A0A845QBT0</accession>
<sequence length="300" mass="31055">MPSAPSRRQALAATVLAGTALAAATPAAARAGTPPGPPQLDADLAALEARHGGRLGVAILDPATGAATGHRADERFLLMSTFKALAAAFVLTRVENGDEQLDRRITHSEADLIPWSPVTKHHTGAPGMTVAALCDAAVTWSDNTAANLLLESVGGPASLTAYLRGLGDDMTRLDRIEPALNLHDGPDDIRDTTTPAAMAATLRTLLFTDALAPASRDQLTAWLITSKTGGTRLRAGVPDTWLVGDKTGTNTEGAAADIGVIWPLGHGPLIIAAYCDMPSLTGDARNAVFAEVARLAVQDL</sequence>
<dbReference type="Pfam" id="PF13354">
    <property type="entry name" value="Beta-lactamase2"/>
    <property type="match status" value="1"/>
</dbReference>
<dbReference type="InterPro" id="IPR000871">
    <property type="entry name" value="Beta-lactam_class-A"/>
</dbReference>
<feature type="domain" description="Beta-lactamase class A catalytic" evidence="8">
    <location>
        <begin position="56"/>
        <end position="274"/>
    </location>
</feature>
<dbReference type="PANTHER" id="PTHR35333:SF3">
    <property type="entry name" value="BETA-LACTAMASE-TYPE TRANSPEPTIDASE FOLD CONTAINING PROTEIN"/>
    <property type="match status" value="1"/>
</dbReference>
<name>A0A845QBT0_9HYPH</name>
<dbReference type="PROSITE" id="PS00146">
    <property type="entry name" value="BETA_LACTAMASE_A"/>
    <property type="match status" value="1"/>
</dbReference>
<dbReference type="NCBIfam" id="NF033103">
    <property type="entry name" value="bla_class_A"/>
    <property type="match status" value="1"/>
</dbReference>
<evidence type="ECO:0000256" key="4">
    <source>
        <dbReference type="ARBA" id="ARBA00022801"/>
    </source>
</evidence>
<dbReference type="InterPro" id="IPR045155">
    <property type="entry name" value="Beta-lactam_cat"/>
</dbReference>
<dbReference type="InterPro" id="IPR012338">
    <property type="entry name" value="Beta-lactam/transpept-like"/>
</dbReference>
<proteinExistence type="inferred from homology"/>
<dbReference type="OrthoDB" id="9784149at2"/>
<dbReference type="EC" id="3.5.2.6" evidence="3 6"/>
<dbReference type="RefSeq" id="WP_160587462.1">
    <property type="nucleotide sequence ID" value="NZ_BMHN01000001.1"/>
</dbReference>
<dbReference type="InterPro" id="IPR006311">
    <property type="entry name" value="TAT_signal"/>
</dbReference>
<dbReference type="PANTHER" id="PTHR35333">
    <property type="entry name" value="BETA-LACTAMASE"/>
    <property type="match status" value="1"/>
</dbReference>
<evidence type="ECO:0000256" key="7">
    <source>
        <dbReference type="SAM" id="SignalP"/>
    </source>
</evidence>
<dbReference type="Proteomes" id="UP000470384">
    <property type="component" value="Unassembled WGS sequence"/>
</dbReference>
<organism evidence="9 10">
    <name type="scientific">Pyruvatibacter mobilis</name>
    <dbReference type="NCBI Taxonomy" id="1712261"/>
    <lineage>
        <taxon>Bacteria</taxon>
        <taxon>Pseudomonadati</taxon>
        <taxon>Pseudomonadota</taxon>
        <taxon>Alphaproteobacteria</taxon>
        <taxon>Hyphomicrobiales</taxon>
        <taxon>Parvibaculaceae</taxon>
        <taxon>Pyruvatibacter</taxon>
    </lineage>
</organism>
<evidence type="ECO:0000256" key="5">
    <source>
        <dbReference type="ARBA" id="ARBA00023251"/>
    </source>
</evidence>
<dbReference type="GO" id="GO:0046677">
    <property type="term" value="P:response to antibiotic"/>
    <property type="evidence" value="ECO:0007669"/>
    <property type="project" value="UniProtKB-UniRule"/>
</dbReference>
<dbReference type="GO" id="GO:0030655">
    <property type="term" value="P:beta-lactam antibiotic catabolic process"/>
    <property type="evidence" value="ECO:0007669"/>
    <property type="project" value="InterPro"/>
</dbReference>
<evidence type="ECO:0000256" key="2">
    <source>
        <dbReference type="ARBA" id="ARBA00009009"/>
    </source>
</evidence>
<dbReference type="GeneID" id="300655043"/>
<keyword evidence="5 6" id="KW-0046">Antibiotic resistance</keyword>
<keyword evidence="7" id="KW-0732">Signal</keyword>